<feature type="non-terminal residue" evidence="1">
    <location>
        <position position="181"/>
    </location>
</feature>
<dbReference type="Proteomes" id="UP001140091">
    <property type="component" value="Unassembled WGS sequence"/>
</dbReference>
<evidence type="ECO:0000313" key="2">
    <source>
        <dbReference type="Proteomes" id="UP001140091"/>
    </source>
</evidence>
<gene>
    <name evidence="1" type="ORF">H1R20_g14285</name>
</gene>
<dbReference type="EMBL" id="JANBPK010001475">
    <property type="protein sequence ID" value="KAJ2922812.1"/>
    <property type="molecule type" value="Genomic_DNA"/>
</dbReference>
<evidence type="ECO:0000313" key="1">
    <source>
        <dbReference type="EMBL" id="KAJ2922812.1"/>
    </source>
</evidence>
<accession>A0A9W8ITY6</accession>
<protein>
    <submittedName>
        <fullName evidence="1">Uncharacterized protein</fullName>
    </submittedName>
</protein>
<sequence>MIDRLWTLIGEPVYVPGHHYLLLRVVARKQWILQQFWEREVQELKKQNLSQDEVKTLTWYIFYYKYVMDSLLGFDEEDQSEEPLKRWAVLERWAPHVHAPPVLESFFGNSDEAHVSLLDWNVEVEDLIQADPWDTQRVLGYVVLSHAPERGVAAVLQNVMWWLRGHEHNEKEILIREKADS</sequence>
<dbReference type="AlphaFoldDB" id="A0A9W8ITY6"/>
<comment type="caution">
    <text evidence="1">The sequence shown here is derived from an EMBL/GenBank/DDBJ whole genome shotgun (WGS) entry which is preliminary data.</text>
</comment>
<organism evidence="1 2">
    <name type="scientific">Candolleomyces eurysporus</name>
    <dbReference type="NCBI Taxonomy" id="2828524"/>
    <lineage>
        <taxon>Eukaryota</taxon>
        <taxon>Fungi</taxon>
        <taxon>Dikarya</taxon>
        <taxon>Basidiomycota</taxon>
        <taxon>Agaricomycotina</taxon>
        <taxon>Agaricomycetes</taxon>
        <taxon>Agaricomycetidae</taxon>
        <taxon>Agaricales</taxon>
        <taxon>Agaricineae</taxon>
        <taxon>Psathyrellaceae</taxon>
        <taxon>Candolleomyces</taxon>
    </lineage>
</organism>
<reference evidence="1" key="1">
    <citation type="submission" date="2022-06" db="EMBL/GenBank/DDBJ databases">
        <title>Genome Sequence of Candolleomyces eurysporus.</title>
        <authorList>
            <person name="Buettner E."/>
        </authorList>
    </citation>
    <scope>NUCLEOTIDE SEQUENCE</scope>
    <source>
        <strain evidence="1">VTCC 930004</strain>
    </source>
</reference>
<keyword evidence="2" id="KW-1185">Reference proteome</keyword>
<name>A0A9W8ITY6_9AGAR</name>
<proteinExistence type="predicted"/>